<dbReference type="InterPro" id="IPR036291">
    <property type="entry name" value="NAD(P)-bd_dom_sf"/>
</dbReference>
<evidence type="ECO:0000313" key="4">
    <source>
        <dbReference type="EMBL" id="QKX62015.1"/>
    </source>
</evidence>
<comment type="similarity">
    <text evidence="1">Belongs to the short-chain dehydrogenases/reductases (SDR) family.</text>
</comment>
<keyword evidence="3" id="KW-0560">Oxidoreductase</keyword>
<accession>A0A7H8R8Q6</accession>
<evidence type="ECO:0000256" key="2">
    <source>
        <dbReference type="ARBA" id="ARBA00022857"/>
    </source>
</evidence>
<keyword evidence="5" id="KW-1185">Reference proteome</keyword>
<dbReference type="Pfam" id="PF00106">
    <property type="entry name" value="adh_short"/>
    <property type="match status" value="1"/>
</dbReference>
<name>A0A7H8R8Q6_TALRU</name>
<dbReference type="KEGG" id="trg:TRUGW13939_09171"/>
<dbReference type="AlphaFoldDB" id="A0A7H8R8Q6"/>
<dbReference type="SUPFAM" id="SSF51735">
    <property type="entry name" value="NAD(P)-binding Rossmann-fold domains"/>
    <property type="match status" value="1"/>
</dbReference>
<evidence type="ECO:0000256" key="1">
    <source>
        <dbReference type="ARBA" id="ARBA00006484"/>
    </source>
</evidence>
<dbReference type="Proteomes" id="UP000509510">
    <property type="component" value="Chromosome V"/>
</dbReference>
<evidence type="ECO:0000313" key="5">
    <source>
        <dbReference type="Proteomes" id="UP000509510"/>
    </source>
</evidence>
<dbReference type="InterPro" id="IPR002347">
    <property type="entry name" value="SDR_fam"/>
</dbReference>
<dbReference type="RefSeq" id="XP_035348189.1">
    <property type="nucleotide sequence ID" value="XM_035492296.1"/>
</dbReference>
<reference evidence="5" key="1">
    <citation type="submission" date="2020-06" db="EMBL/GenBank/DDBJ databases">
        <title>A chromosome-scale genome assembly of Talaromyces rugulosus W13939.</title>
        <authorList>
            <person name="Wang B."/>
            <person name="Guo L."/>
            <person name="Ye K."/>
            <person name="Wang L."/>
        </authorList>
    </citation>
    <scope>NUCLEOTIDE SEQUENCE [LARGE SCALE GENOMIC DNA]</scope>
    <source>
        <strain evidence="5">W13939</strain>
    </source>
</reference>
<keyword evidence="2" id="KW-0521">NADP</keyword>
<sequence>MSQFTKSFLVTGGTGGLGLHASREIAQRYPNAAVVIASRKDKDGAAALINEQLGQSNVRFMPLNLGDFKDIRTFVETWADQNLPPISALLLNAAVQFAEGGPVYTTDGIEATFGIGHVGHALLFHLLQPYLADECRIVITASGVHDPEQTKGMPLPHYTTAEEVAHPTGDLPKQPGRQRYSTTKLCNVLWTYALGRRLEQIPHKKWTVVAMDPGLMPGTGLARDAGPVLRFLWLKVLPHIIPVLRVLISPNVHLPKDSGTNLAWVAVDESQRTTSAVYYEGKRQIKSSVDSYNEAWQEDLWSWTVNAVAAADDERRHFGLVGGS</sequence>
<dbReference type="GO" id="GO:0016491">
    <property type="term" value="F:oxidoreductase activity"/>
    <property type="evidence" value="ECO:0007669"/>
    <property type="project" value="UniProtKB-KW"/>
</dbReference>
<evidence type="ECO:0000256" key="3">
    <source>
        <dbReference type="ARBA" id="ARBA00023002"/>
    </source>
</evidence>
<dbReference type="Gene3D" id="3.40.50.720">
    <property type="entry name" value="NAD(P)-binding Rossmann-like Domain"/>
    <property type="match status" value="1"/>
</dbReference>
<evidence type="ECO:0008006" key="6">
    <source>
        <dbReference type="Google" id="ProtNLM"/>
    </source>
</evidence>
<gene>
    <name evidence="4" type="ORF">TRUGW13939_09171</name>
</gene>
<dbReference type="PANTHER" id="PTHR24320">
    <property type="entry name" value="RETINOL DEHYDROGENASE"/>
    <property type="match status" value="1"/>
</dbReference>
<dbReference type="OrthoDB" id="542013at2759"/>
<dbReference type="GeneID" id="55996655"/>
<organism evidence="4 5">
    <name type="scientific">Talaromyces rugulosus</name>
    <name type="common">Penicillium rugulosum</name>
    <dbReference type="NCBI Taxonomy" id="121627"/>
    <lineage>
        <taxon>Eukaryota</taxon>
        <taxon>Fungi</taxon>
        <taxon>Dikarya</taxon>
        <taxon>Ascomycota</taxon>
        <taxon>Pezizomycotina</taxon>
        <taxon>Eurotiomycetes</taxon>
        <taxon>Eurotiomycetidae</taxon>
        <taxon>Eurotiales</taxon>
        <taxon>Trichocomaceae</taxon>
        <taxon>Talaromyces</taxon>
        <taxon>Talaromyces sect. Islandici</taxon>
    </lineage>
</organism>
<dbReference type="EMBL" id="CP055902">
    <property type="protein sequence ID" value="QKX62015.1"/>
    <property type="molecule type" value="Genomic_DNA"/>
</dbReference>
<dbReference type="PANTHER" id="PTHR24320:SF152">
    <property type="entry name" value="SHORT-CHAIN DEHYDROGENASE_REDUCTASE FAMILY PROTEIN"/>
    <property type="match status" value="1"/>
</dbReference>
<proteinExistence type="inferred from homology"/>
<protein>
    <recommendedName>
        <fullName evidence="6">Ketoreductase (KR) domain-containing protein</fullName>
    </recommendedName>
</protein>